<evidence type="ECO:0000256" key="6">
    <source>
        <dbReference type="ARBA" id="ARBA00022842"/>
    </source>
</evidence>
<name>A0A291IRQ8_9MOLU</name>
<dbReference type="GO" id="GO:0046872">
    <property type="term" value="F:metal ion binding"/>
    <property type="evidence" value="ECO:0007669"/>
    <property type="project" value="UniProtKB-KW"/>
</dbReference>
<evidence type="ECO:0000256" key="8">
    <source>
        <dbReference type="ARBA" id="ARBA00023210"/>
    </source>
</evidence>
<dbReference type="PRINTS" id="PR00449">
    <property type="entry name" value="RASTRNSFRMNG"/>
</dbReference>
<reference evidence="11 12" key="1">
    <citation type="submission" date="2017-09" db="EMBL/GenBank/DDBJ databases">
        <title>SPAdes assembly of the Mesoplasma lactucae genome.</title>
        <authorList>
            <person name="Knight T.F."/>
            <person name="Rubinstein R."/>
            <person name="Citino T."/>
        </authorList>
    </citation>
    <scope>NUCLEOTIDE SEQUENCE [LARGE SCALE GENOMIC DNA]</scope>
    <source>
        <strain evidence="11 12">831-C4</strain>
    </source>
</reference>
<evidence type="ECO:0000256" key="4">
    <source>
        <dbReference type="ARBA" id="ARBA00022723"/>
    </source>
</evidence>
<evidence type="ECO:0000256" key="10">
    <source>
        <dbReference type="HAMAP-Rule" id="MF_00321"/>
    </source>
</evidence>
<dbReference type="AlphaFoldDB" id="A0A291IRQ8"/>
<dbReference type="InterPro" id="IPR019987">
    <property type="entry name" value="GTP-bd_ribosome_bio_YsxC"/>
</dbReference>
<sequence length="202" mass="23249">MEQKVKWSEFIKSAAGIEGWIDDDIPEVLFVGRSNVGKSSFINALTNNKKLAKISSTPGKTRLLNFFDINKGLFRIVDAPGYGYAKVNGKMKEQFSDMMNQYMETRPNLKLVVMLVDLRHKPTTDDLGMYKYLKYYQLPVVVVGTKLDKLKQNEIKKNEKMIRDTLELKPSDGFIKISNTDKRNVNEVYDEICKRLEVNPEV</sequence>
<accession>A0A291IRQ8</accession>
<proteinExistence type="inferred from homology"/>
<evidence type="ECO:0000256" key="5">
    <source>
        <dbReference type="ARBA" id="ARBA00022741"/>
    </source>
</evidence>
<evidence type="ECO:0000256" key="9">
    <source>
        <dbReference type="ARBA" id="ARBA00023306"/>
    </source>
</evidence>
<evidence type="ECO:0000313" key="11">
    <source>
        <dbReference type="EMBL" id="ATG97371.1"/>
    </source>
</evidence>
<gene>
    <name evidence="10" type="primary">engB</name>
    <name evidence="11" type="ORF">CP520_01185</name>
</gene>
<keyword evidence="5 10" id="KW-0547">Nucleotide-binding</keyword>
<comment type="similarity">
    <text evidence="2 10">Belongs to the TRAFAC class TrmE-Era-EngA-EngB-Septin-like GTPase superfamily. EngB GTPase family.</text>
</comment>
<dbReference type="PANTHER" id="PTHR11649">
    <property type="entry name" value="MSS1/TRME-RELATED GTP-BINDING PROTEIN"/>
    <property type="match status" value="1"/>
</dbReference>
<evidence type="ECO:0000256" key="2">
    <source>
        <dbReference type="ARBA" id="ARBA00009638"/>
    </source>
</evidence>
<dbReference type="Gene3D" id="3.40.50.300">
    <property type="entry name" value="P-loop containing nucleotide triphosphate hydrolases"/>
    <property type="match status" value="1"/>
</dbReference>
<dbReference type="InterPro" id="IPR027417">
    <property type="entry name" value="P-loop_NTPase"/>
</dbReference>
<keyword evidence="9 10" id="KW-0131">Cell cycle</keyword>
<keyword evidence="7 10" id="KW-0342">GTP-binding</keyword>
<evidence type="ECO:0000256" key="1">
    <source>
        <dbReference type="ARBA" id="ARBA00001946"/>
    </source>
</evidence>
<dbReference type="GO" id="GO:0005525">
    <property type="term" value="F:GTP binding"/>
    <property type="evidence" value="ECO:0007669"/>
    <property type="project" value="UniProtKB-UniRule"/>
</dbReference>
<dbReference type="RefSeq" id="WP_096862659.1">
    <property type="nucleotide sequence ID" value="NZ_CP023668.1"/>
</dbReference>
<keyword evidence="3 10" id="KW-0132">Cell division</keyword>
<keyword evidence="8 10" id="KW-0717">Septation</keyword>
<dbReference type="EMBL" id="CP023668">
    <property type="protein sequence ID" value="ATG97371.1"/>
    <property type="molecule type" value="Genomic_DNA"/>
</dbReference>
<keyword evidence="4" id="KW-0479">Metal-binding</keyword>
<dbReference type="PROSITE" id="PS51706">
    <property type="entry name" value="G_ENGB"/>
    <property type="match status" value="1"/>
</dbReference>
<dbReference type="CDD" id="cd01876">
    <property type="entry name" value="YihA_EngB"/>
    <property type="match status" value="1"/>
</dbReference>
<dbReference type="GO" id="GO:0000917">
    <property type="term" value="P:division septum assembly"/>
    <property type="evidence" value="ECO:0007669"/>
    <property type="project" value="UniProtKB-KW"/>
</dbReference>
<organism evidence="11 12">
    <name type="scientific">Mesoplasma lactucae ATCC 49193</name>
    <dbReference type="NCBI Taxonomy" id="81460"/>
    <lineage>
        <taxon>Bacteria</taxon>
        <taxon>Bacillati</taxon>
        <taxon>Mycoplasmatota</taxon>
        <taxon>Mollicutes</taxon>
        <taxon>Entomoplasmatales</taxon>
        <taxon>Entomoplasmataceae</taxon>
        <taxon>Mesoplasma</taxon>
    </lineage>
</organism>
<dbReference type="NCBIfam" id="TIGR03598">
    <property type="entry name" value="GTPase_YsxC"/>
    <property type="match status" value="1"/>
</dbReference>
<dbReference type="KEGG" id="mlac:CP520_01185"/>
<comment type="cofactor">
    <cofactor evidence="1">
        <name>Mg(2+)</name>
        <dbReference type="ChEBI" id="CHEBI:18420"/>
    </cofactor>
</comment>
<evidence type="ECO:0000256" key="3">
    <source>
        <dbReference type="ARBA" id="ARBA00022618"/>
    </source>
</evidence>
<keyword evidence="12" id="KW-1185">Reference proteome</keyword>
<evidence type="ECO:0000313" key="12">
    <source>
        <dbReference type="Proteomes" id="UP000232227"/>
    </source>
</evidence>
<dbReference type="InterPro" id="IPR005225">
    <property type="entry name" value="Small_GTP-bd"/>
</dbReference>
<dbReference type="InterPro" id="IPR030393">
    <property type="entry name" value="G_ENGB_dom"/>
</dbReference>
<dbReference type="SUPFAM" id="SSF52540">
    <property type="entry name" value="P-loop containing nucleoside triphosphate hydrolases"/>
    <property type="match status" value="1"/>
</dbReference>
<keyword evidence="6" id="KW-0460">Magnesium</keyword>
<comment type="function">
    <text evidence="10">Necessary for normal cell division and for the maintenance of normal septation.</text>
</comment>
<protein>
    <recommendedName>
        <fullName evidence="10">Probable GTP-binding protein EngB</fullName>
    </recommendedName>
</protein>
<dbReference type="OrthoDB" id="9804921at2"/>
<dbReference type="HAMAP" id="MF_00321">
    <property type="entry name" value="GTPase_EngB"/>
    <property type="match status" value="1"/>
</dbReference>
<dbReference type="InterPro" id="IPR006073">
    <property type="entry name" value="GTP-bd"/>
</dbReference>
<dbReference type="NCBIfam" id="TIGR00231">
    <property type="entry name" value="small_GTP"/>
    <property type="match status" value="1"/>
</dbReference>
<dbReference type="Pfam" id="PF01926">
    <property type="entry name" value="MMR_HSR1"/>
    <property type="match status" value="1"/>
</dbReference>
<dbReference type="PANTHER" id="PTHR11649:SF13">
    <property type="entry name" value="ENGB-TYPE G DOMAIN-CONTAINING PROTEIN"/>
    <property type="match status" value="1"/>
</dbReference>
<dbReference type="Proteomes" id="UP000232227">
    <property type="component" value="Chromosome"/>
</dbReference>
<evidence type="ECO:0000256" key="7">
    <source>
        <dbReference type="ARBA" id="ARBA00023134"/>
    </source>
</evidence>
<dbReference type="GO" id="GO:0005829">
    <property type="term" value="C:cytosol"/>
    <property type="evidence" value="ECO:0007669"/>
    <property type="project" value="TreeGrafter"/>
</dbReference>